<keyword evidence="2" id="KW-0732">Signal</keyword>
<dbReference type="Pfam" id="PF13202">
    <property type="entry name" value="EF-hand_5"/>
    <property type="match status" value="2"/>
</dbReference>
<sequence>MTTTRFLQAATLAALTAVGGAGLAHAQTNGGDPHHPGTSAQAAPPSDADDGMTEEGQKTMPGGSGMMPGGMMGRNMMMPSGMMGGMPMMAMRGHVMKIMFAVADADGDGALSFEEVTAIHKRIFDSVDANNDGKVTTEEMQAFMRP</sequence>
<evidence type="ECO:0000313" key="4">
    <source>
        <dbReference type="EMBL" id="APO74491.1"/>
    </source>
</evidence>
<dbReference type="GO" id="GO:0005509">
    <property type="term" value="F:calcium ion binding"/>
    <property type="evidence" value="ECO:0007669"/>
    <property type="project" value="InterPro"/>
</dbReference>
<feature type="domain" description="EF-hand" evidence="3">
    <location>
        <begin position="91"/>
        <end position="126"/>
    </location>
</feature>
<accession>A0A1L5P326</accession>
<dbReference type="InterPro" id="IPR018247">
    <property type="entry name" value="EF_Hand_1_Ca_BS"/>
</dbReference>
<feature type="chain" id="PRO_5013290029" evidence="2">
    <location>
        <begin position="27"/>
        <end position="146"/>
    </location>
</feature>
<feature type="signal peptide" evidence="2">
    <location>
        <begin position="1"/>
        <end position="26"/>
    </location>
</feature>
<organism evidence="4 5">
    <name type="scientific">Rhizobium etli 8C-3</name>
    <dbReference type="NCBI Taxonomy" id="538025"/>
    <lineage>
        <taxon>Bacteria</taxon>
        <taxon>Pseudomonadati</taxon>
        <taxon>Pseudomonadota</taxon>
        <taxon>Alphaproteobacteria</taxon>
        <taxon>Hyphomicrobiales</taxon>
        <taxon>Rhizobiaceae</taxon>
        <taxon>Rhizobium/Agrobacterium group</taxon>
        <taxon>Rhizobium</taxon>
    </lineage>
</organism>
<evidence type="ECO:0000256" key="2">
    <source>
        <dbReference type="SAM" id="SignalP"/>
    </source>
</evidence>
<dbReference type="PROSITE" id="PS50222">
    <property type="entry name" value="EF_HAND_2"/>
    <property type="match status" value="1"/>
</dbReference>
<dbReference type="Proteomes" id="UP000185109">
    <property type="component" value="Chromosome"/>
</dbReference>
<dbReference type="EMBL" id="CP017241">
    <property type="protein sequence ID" value="APO74491.1"/>
    <property type="molecule type" value="Genomic_DNA"/>
</dbReference>
<dbReference type="InterPro" id="IPR011992">
    <property type="entry name" value="EF-hand-dom_pair"/>
</dbReference>
<dbReference type="SUPFAM" id="SSF47473">
    <property type="entry name" value="EF-hand"/>
    <property type="match status" value="1"/>
</dbReference>
<evidence type="ECO:0000256" key="1">
    <source>
        <dbReference type="SAM" id="MobiDB-lite"/>
    </source>
</evidence>
<dbReference type="Gene3D" id="1.10.238.10">
    <property type="entry name" value="EF-hand"/>
    <property type="match status" value="1"/>
</dbReference>
<feature type="region of interest" description="Disordered" evidence="1">
    <location>
        <begin position="24"/>
        <end position="71"/>
    </location>
</feature>
<dbReference type="PROSITE" id="PS00018">
    <property type="entry name" value="EF_HAND_1"/>
    <property type="match status" value="2"/>
</dbReference>
<reference evidence="4 5" key="1">
    <citation type="submission" date="2016-09" db="EMBL/GenBank/DDBJ databases">
        <title>The complete genome sequences of Rhizobium gallicum, symbiovars gallicum and phaseoli, symbionts associated to common bean (Phaseolus vulgaris).</title>
        <authorList>
            <person name="Bustos P."/>
            <person name="Santamaria R.I."/>
            <person name="Perez-Carrascal O.M."/>
            <person name="Juarez S."/>
            <person name="Lozano L."/>
            <person name="Martinez-Flores I."/>
            <person name="Martinez-Romero E."/>
            <person name="Cevallos M."/>
            <person name="Romero D."/>
            <person name="Davila G."/>
            <person name="Gonzalez V."/>
        </authorList>
    </citation>
    <scope>NUCLEOTIDE SEQUENCE [LARGE SCALE GENOMIC DNA]</scope>
    <source>
        <strain evidence="4 5">8C-3</strain>
    </source>
</reference>
<evidence type="ECO:0000259" key="3">
    <source>
        <dbReference type="PROSITE" id="PS50222"/>
    </source>
</evidence>
<dbReference type="InterPro" id="IPR002048">
    <property type="entry name" value="EF_hand_dom"/>
</dbReference>
<evidence type="ECO:0000313" key="5">
    <source>
        <dbReference type="Proteomes" id="UP000185109"/>
    </source>
</evidence>
<dbReference type="RefSeq" id="WP_074060989.1">
    <property type="nucleotide sequence ID" value="NZ_CP017241.1"/>
</dbReference>
<name>A0A1L5P326_RHIET</name>
<dbReference type="AlphaFoldDB" id="A0A1L5P326"/>
<protein>
    <submittedName>
        <fullName evidence="4">Calcium-binding EF-hand domain-containing protein</fullName>
    </submittedName>
</protein>
<gene>
    <name evidence="4" type="ORF">AM571_CH01667</name>
</gene>
<proteinExistence type="predicted"/>
<dbReference type="CDD" id="cd00051">
    <property type="entry name" value="EFh"/>
    <property type="match status" value="1"/>
</dbReference>
<feature type="compositionally biased region" description="Gly residues" evidence="1">
    <location>
        <begin position="62"/>
        <end position="71"/>
    </location>
</feature>